<dbReference type="InterPro" id="IPR036397">
    <property type="entry name" value="RNaseH_sf"/>
</dbReference>
<dbReference type="GO" id="GO:0003676">
    <property type="term" value="F:nucleic acid binding"/>
    <property type="evidence" value="ECO:0007669"/>
    <property type="project" value="InterPro"/>
</dbReference>
<feature type="region of interest" description="Disordered" evidence="6">
    <location>
        <begin position="385"/>
        <end position="415"/>
    </location>
</feature>
<dbReference type="PANTHER" id="PTHR12801:SF115">
    <property type="entry name" value="FI18136P1-RELATED"/>
    <property type="match status" value="1"/>
</dbReference>
<dbReference type="PANTHER" id="PTHR12801">
    <property type="entry name" value="RNA EXONUCLEASE REXO1 / RECO3 FAMILY MEMBER-RELATED"/>
    <property type="match status" value="1"/>
</dbReference>
<keyword evidence="8" id="KW-1185">Reference proteome</keyword>
<organism evidence="8 9">
    <name type="scientific">Nelumbo nucifera</name>
    <name type="common">Sacred lotus</name>
    <dbReference type="NCBI Taxonomy" id="4432"/>
    <lineage>
        <taxon>Eukaryota</taxon>
        <taxon>Viridiplantae</taxon>
        <taxon>Streptophyta</taxon>
        <taxon>Embryophyta</taxon>
        <taxon>Tracheophyta</taxon>
        <taxon>Spermatophyta</taxon>
        <taxon>Magnoliopsida</taxon>
        <taxon>Proteales</taxon>
        <taxon>Nelumbonaceae</taxon>
        <taxon>Nelumbo</taxon>
    </lineage>
</organism>
<comment type="similarity">
    <text evidence="2">Belongs to the REXO1/REXO3 family.</text>
</comment>
<evidence type="ECO:0000256" key="3">
    <source>
        <dbReference type="ARBA" id="ARBA00022722"/>
    </source>
</evidence>
<feature type="region of interest" description="Disordered" evidence="6">
    <location>
        <begin position="546"/>
        <end position="568"/>
    </location>
</feature>
<protein>
    <submittedName>
        <fullName evidence="9">Small RNA degrading nuclease 1-like isoform X2</fullName>
    </submittedName>
</protein>
<feature type="domain" description="Exonuclease" evidence="7">
    <location>
        <begin position="146"/>
        <end position="310"/>
    </location>
</feature>
<evidence type="ECO:0000256" key="4">
    <source>
        <dbReference type="ARBA" id="ARBA00022801"/>
    </source>
</evidence>
<keyword evidence="3" id="KW-0540">Nuclease</keyword>
<keyword evidence="5" id="KW-0539">Nucleus</keyword>
<evidence type="ECO:0000256" key="6">
    <source>
        <dbReference type="SAM" id="MobiDB-lite"/>
    </source>
</evidence>
<dbReference type="InterPro" id="IPR013520">
    <property type="entry name" value="Ribonucl_H"/>
</dbReference>
<dbReference type="InterPro" id="IPR035979">
    <property type="entry name" value="RBD_domain_sf"/>
</dbReference>
<dbReference type="Pfam" id="PF00929">
    <property type="entry name" value="RNase_T"/>
    <property type="match status" value="1"/>
</dbReference>
<accession>A0A1U8Q0T5</accession>
<dbReference type="Gene3D" id="3.30.420.10">
    <property type="entry name" value="Ribonuclease H-like superfamily/Ribonuclease H"/>
    <property type="match status" value="1"/>
</dbReference>
<dbReference type="AlphaFoldDB" id="A0A1U8Q0T5"/>
<dbReference type="SUPFAM" id="SSF54928">
    <property type="entry name" value="RNA-binding domain, RBD"/>
    <property type="match status" value="1"/>
</dbReference>
<dbReference type="InterPro" id="IPR012337">
    <property type="entry name" value="RNaseH-like_sf"/>
</dbReference>
<sequence length="634" mass="72212">MDAKIETANKKVLIGMVNLTKRLKMKGAKGDWCEFLRCHNHNDKKRRSRWNHPKHMPVDVLATFLKTFTEEEDLKILARTYRCLSNRKIMEDLLRISPNLESLQQRLVRFTLQHPLYPFNYFFPSYNEEWVVTKLGNISKIVESNAMYAIDCEMVLCEDGADAVVQVCVVDHNFEVRIDEFVKTNKAITDYRTHVTGISAKDLDGATCTLADIQSLKKLLKHGAILIGHGLNYYLEALKFDHARVIDTSLIFESQSLDAPATRNSSEAILPQVQSSSCNDVREKCAQHKYLDGARNTMKLVLAKIERGFGDVIDLSCRDVLKVEMAKLLLHTVPVEVSMEELKKIFPKDFEVDIKLTSRTKGRKYFAYAVFKDPQAAHQAFERIEGNKGEGPQADKHASTPERPRFAKKVPKDSSGRPQKLILLQLSTGVTASFFVCNMFSYNIIDQSVQPNKRSLQMEESITEAKKQKVDMGEEAINKSESITEAKEQKVDMGKEAIGKLESTTEAKKQVDIGKEAINKSKRRKRSRKKQKEVDMCKEAVNKSESTTEAKKQVDMGKEAVNKSKSRKKQEVVMCKEAINKLKTRTGSNQRNYHQEEIERLKRQLCQKDDEIHSLQKIVSVLIGNQGFPPHVGQ</sequence>
<proteinExistence type="inferred from homology"/>
<dbReference type="GO" id="GO:0004527">
    <property type="term" value="F:exonuclease activity"/>
    <property type="evidence" value="ECO:0007669"/>
    <property type="project" value="InterPro"/>
</dbReference>
<feature type="compositionally biased region" description="Basic and acidic residues" evidence="6">
    <location>
        <begin position="546"/>
        <end position="562"/>
    </location>
</feature>
<evidence type="ECO:0000313" key="9">
    <source>
        <dbReference type="RefSeq" id="XP_019051645.1"/>
    </source>
</evidence>
<dbReference type="Proteomes" id="UP000189703">
    <property type="component" value="Unplaced"/>
</dbReference>
<dbReference type="SUPFAM" id="SSF53098">
    <property type="entry name" value="Ribonuclease H-like"/>
    <property type="match status" value="1"/>
</dbReference>
<keyword evidence="4" id="KW-0378">Hydrolase</keyword>
<feature type="region of interest" description="Disordered" evidence="6">
    <location>
        <begin position="515"/>
        <end position="534"/>
    </location>
</feature>
<dbReference type="SMART" id="SM00479">
    <property type="entry name" value="EXOIII"/>
    <property type="match status" value="1"/>
</dbReference>
<evidence type="ECO:0000313" key="8">
    <source>
        <dbReference type="Proteomes" id="UP000189703"/>
    </source>
</evidence>
<dbReference type="GO" id="GO:0005634">
    <property type="term" value="C:nucleus"/>
    <property type="evidence" value="ECO:0007669"/>
    <property type="project" value="UniProtKB-SubCell"/>
</dbReference>
<dbReference type="InterPro" id="IPR047021">
    <property type="entry name" value="REXO1/3/4-like"/>
</dbReference>
<evidence type="ECO:0000256" key="2">
    <source>
        <dbReference type="ARBA" id="ARBA00006357"/>
    </source>
</evidence>
<gene>
    <name evidence="9" type="primary">LOC104588125</name>
</gene>
<feature type="compositionally biased region" description="Basic residues" evidence="6">
    <location>
        <begin position="520"/>
        <end position="531"/>
    </location>
</feature>
<dbReference type="RefSeq" id="XP_019051645.1">
    <property type="nucleotide sequence ID" value="XM_019196100.1"/>
</dbReference>
<evidence type="ECO:0000256" key="1">
    <source>
        <dbReference type="ARBA" id="ARBA00004123"/>
    </source>
</evidence>
<name>A0A1U8Q0T5_NELNU</name>
<comment type="subcellular location">
    <subcellularLocation>
        <location evidence="1">Nucleus</location>
    </subcellularLocation>
</comment>
<evidence type="ECO:0000259" key="7">
    <source>
        <dbReference type="SMART" id="SM00479"/>
    </source>
</evidence>
<reference evidence="9" key="1">
    <citation type="submission" date="2025-08" db="UniProtKB">
        <authorList>
            <consortium name="RefSeq"/>
        </authorList>
    </citation>
    <scope>IDENTIFICATION</scope>
</reference>
<dbReference type="OrthoDB" id="16516at2759"/>
<evidence type="ECO:0000256" key="5">
    <source>
        <dbReference type="ARBA" id="ARBA00023242"/>
    </source>
</evidence>
<dbReference type="GeneID" id="104588125"/>